<keyword evidence="2" id="KW-0109">Calcium transport</keyword>
<feature type="non-terminal residue" evidence="8">
    <location>
        <position position="149"/>
    </location>
</feature>
<dbReference type="InterPro" id="IPR002153">
    <property type="entry name" value="TRPC_channel"/>
</dbReference>
<feature type="non-terminal residue" evidence="8">
    <location>
        <position position="1"/>
    </location>
</feature>
<keyword evidence="6" id="KW-0407">Ion channel</keyword>
<dbReference type="GO" id="GO:0016020">
    <property type="term" value="C:membrane"/>
    <property type="evidence" value="ECO:0007669"/>
    <property type="project" value="InterPro"/>
</dbReference>
<dbReference type="AlphaFoldDB" id="G7NE78"/>
<protein>
    <recommendedName>
        <fullName evidence="7">Transient receptor ion channel domain-containing protein</fullName>
    </recommendedName>
</protein>
<accession>G7NE78</accession>
<dbReference type="PANTHER" id="PTHR10117">
    <property type="entry name" value="TRANSIENT RECEPTOR POTENTIAL CHANNEL"/>
    <property type="match status" value="1"/>
</dbReference>
<keyword evidence="1" id="KW-0813">Transport</keyword>
<evidence type="ECO:0000256" key="6">
    <source>
        <dbReference type="ARBA" id="ARBA00023303"/>
    </source>
</evidence>
<dbReference type="InterPro" id="IPR013555">
    <property type="entry name" value="TRP_dom"/>
</dbReference>
<evidence type="ECO:0000259" key="7">
    <source>
        <dbReference type="SMART" id="SM01420"/>
    </source>
</evidence>
<evidence type="ECO:0000256" key="3">
    <source>
        <dbReference type="ARBA" id="ARBA00022673"/>
    </source>
</evidence>
<dbReference type="GO" id="GO:0005262">
    <property type="term" value="F:calcium channel activity"/>
    <property type="evidence" value="ECO:0007669"/>
    <property type="project" value="UniProtKB-KW"/>
</dbReference>
<evidence type="ECO:0000256" key="4">
    <source>
        <dbReference type="ARBA" id="ARBA00022737"/>
    </source>
</evidence>
<dbReference type="PANTHER" id="PTHR10117:SF6">
    <property type="entry name" value="SHORT TRANSIENT RECEPTOR POTENTIAL CHANNEL 2"/>
    <property type="match status" value="1"/>
</dbReference>
<dbReference type="EMBL" id="CM001266">
    <property type="protein sequence ID" value="EHH23206.1"/>
    <property type="molecule type" value="Genomic_DNA"/>
</dbReference>
<name>G7NE78_MACMU</name>
<sequence>SCACLKCSNARRYDLLKFSLSRINTYRGIASKAHFSLASEDATLAAFRLGRELRHLARKEHGWKPEYIALESPSQDYGFELLGMCRNQNEVTAVLNDLAEDSETEPKAEGLGLAFEEGIPSLARLQLAVNYNQKRFVAHPICQQVLSSI</sequence>
<dbReference type="SMART" id="SM01420">
    <property type="entry name" value="TRP_2"/>
    <property type="match status" value="1"/>
</dbReference>
<dbReference type="Pfam" id="PF08344">
    <property type="entry name" value="TRP_2"/>
    <property type="match status" value="1"/>
</dbReference>
<keyword evidence="4" id="KW-0677">Repeat</keyword>
<dbReference type="Proteomes" id="UP000013456">
    <property type="component" value="Chromosome 14"/>
</dbReference>
<organism evidence="8">
    <name type="scientific">Macaca mulatta</name>
    <name type="common">Rhesus macaque</name>
    <dbReference type="NCBI Taxonomy" id="9544"/>
    <lineage>
        <taxon>Eukaryota</taxon>
        <taxon>Metazoa</taxon>
        <taxon>Chordata</taxon>
        <taxon>Craniata</taxon>
        <taxon>Vertebrata</taxon>
        <taxon>Euteleostomi</taxon>
        <taxon>Mammalia</taxon>
        <taxon>Eutheria</taxon>
        <taxon>Euarchontoglires</taxon>
        <taxon>Primates</taxon>
        <taxon>Haplorrhini</taxon>
        <taxon>Catarrhini</taxon>
        <taxon>Cercopithecidae</taxon>
        <taxon>Cercopithecinae</taxon>
        <taxon>Macaca</taxon>
    </lineage>
</organism>
<feature type="domain" description="Transient receptor ion channel" evidence="7">
    <location>
        <begin position="2"/>
        <end position="64"/>
    </location>
</feature>
<evidence type="ECO:0000256" key="2">
    <source>
        <dbReference type="ARBA" id="ARBA00022568"/>
    </source>
</evidence>
<proteinExistence type="predicted"/>
<keyword evidence="3" id="KW-0107">Calcium channel</keyword>
<evidence type="ECO:0000256" key="1">
    <source>
        <dbReference type="ARBA" id="ARBA00022448"/>
    </source>
</evidence>
<keyword evidence="2" id="KW-0106">Calcium</keyword>
<gene>
    <name evidence="8" type="ORF">EGK_06634</name>
</gene>
<keyword evidence="5" id="KW-0406">Ion transport</keyword>
<reference evidence="8" key="1">
    <citation type="journal article" date="2011" name="Nat. Biotechnol.">
        <title>Genome sequencing and comparison of two nonhuman primate animal models, the cynomolgus and Chinese rhesus macaques.</title>
        <authorList>
            <person name="Yan G."/>
            <person name="Zhang G."/>
            <person name="Fang X."/>
            <person name="Zhang Y."/>
            <person name="Li C."/>
            <person name="Ling F."/>
            <person name="Cooper D.N."/>
            <person name="Li Q."/>
            <person name="Li Y."/>
            <person name="van Gool A.J."/>
            <person name="Du H."/>
            <person name="Chen J."/>
            <person name="Chen R."/>
            <person name="Zhang P."/>
            <person name="Huang Z."/>
            <person name="Thompson J.R."/>
            <person name="Meng Y."/>
            <person name="Bai Y."/>
            <person name="Wang J."/>
            <person name="Zhuo M."/>
            <person name="Wang T."/>
            <person name="Huang Y."/>
            <person name="Wei L."/>
            <person name="Li J."/>
            <person name="Wang Z."/>
            <person name="Hu H."/>
            <person name="Yang P."/>
            <person name="Le L."/>
            <person name="Stenson P.D."/>
            <person name="Li B."/>
            <person name="Liu X."/>
            <person name="Ball E.V."/>
            <person name="An N."/>
            <person name="Huang Q."/>
            <person name="Zhang Y."/>
            <person name="Fan W."/>
            <person name="Zhang X."/>
            <person name="Li Y."/>
            <person name="Wang W."/>
            <person name="Katze M.G."/>
            <person name="Su B."/>
            <person name="Nielsen R."/>
            <person name="Yang H."/>
            <person name="Wang J."/>
            <person name="Wang X."/>
            <person name="Wang J."/>
        </authorList>
    </citation>
    <scope>NUCLEOTIDE SEQUENCE [LARGE SCALE GENOMIC DNA]</scope>
    <source>
        <strain evidence="8">CR-5</strain>
    </source>
</reference>
<evidence type="ECO:0000256" key="5">
    <source>
        <dbReference type="ARBA" id="ARBA00023065"/>
    </source>
</evidence>
<evidence type="ECO:0000313" key="8">
    <source>
        <dbReference type="EMBL" id="EHH23206.1"/>
    </source>
</evidence>